<protein>
    <submittedName>
        <fullName evidence="1">Uncharacterized protein</fullName>
    </submittedName>
</protein>
<keyword evidence="2" id="KW-1185">Reference proteome</keyword>
<gene>
    <name evidence="1" type="ORF">PCON_13886</name>
</gene>
<name>U4LLN5_PYROM</name>
<evidence type="ECO:0000313" key="1">
    <source>
        <dbReference type="EMBL" id="CCX14293.1"/>
    </source>
</evidence>
<dbReference type="AlphaFoldDB" id="U4LLN5"/>
<sequence>MFNNSLQNPRFPWLLITYYLARSNGFPMCYFVLQLGHVFGT</sequence>
<dbReference type="EMBL" id="HF935952">
    <property type="protein sequence ID" value="CCX14293.1"/>
    <property type="molecule type" value="Genomic_DNA"/>
</dbReference>
<organism evidence="1 2">
    <name type="scientific">Pyronema omphalodes (strain CBS 100304)</name>
    <name type="common">Pyronema confluens</name>
    <dbReference type="NCBI Taxonomy" id="1076935"/>
    <lineage>
        <taxon>Eukaryota</taxon>
        <taxon>Fungi</taxon>
        <taxon>Dikarya</taxon>
        <taxon>Ascomycota</taxon>
        <taxon>Pezizomycotina</taxon>
        <taxon>Pezizomycetes</taxon>
        <taxon>Pezizales</taxon>
        <taxon>Pyronemataceae</taxon>
        <taxon>Pyronema</taxon>
    </lineage>
</organism>
<accession>U4LLN5</accession>
<proteinExistence type="predicted"/>
<reference evidence="1 2" key="1">
    <citation type="journal article" date="2013" name="PLoS Genet.">
        <title>The genome and development-dependent transcriptomes of Pyronema confluens: a window into fungal evolution.</title>
        <authorList>
            <person name="Traeger S."/>
            <person name="Altegoer F."/>
            <person name="Freitag M."/>
            <person name="Gabaldon T."/>
            <person name="Kempken F."/>
            <person name="Kumar A."/>
            <person name="Marcet-Houben M."/>
            <person name="Poggeler S."/>
            <person name="Stajich J.E."/>
            <person name="Nowrousian M."/>
        </authorList>
    </citation>
    <scope>NUCLEOTIDE SEQUENCE [LARGE SCALE GENOMIC DNA]</scope>
    <source>
        <strain evidence="2">CBS 100304</strain>
        <tissue evidence="1">Vegetative mycelium</tissue>
    </source>
</reference>
<dbReference type="Proteomes" id="UP000018144">
    <property type="component" value="Unassembled WGS sequence"/>
</dbReference>
<evidence type="ECO:0000313" key="2">
    <source>
        <dbReference type="Proteomes" id="UP000018144"/>
    </source>
</evidence>